<feature type="transmembrane region" description="Helical" evidence="1">
    <location>
        <begin position="46"/>
        <end position="69"/>
    </location>
</feature>
<feature type="transmembrane region" description="Helical" evidence="1">
    <location>
        <begin position="7"/>
        <end position="26"/>
    </location>
</feature>
<protein>
    <recommendedName>
        <fullName evidence="4">GAF domain-containing protein</fullName>
    </recommendedName>
</protein>
<evidence type="ECO:0000313" key="2">
    <source>
        <dbReference type="EMBL" id="MDT7828856.1"/>
    </source>
</evidence>
<sequence>MKIYLKIVLINLLPSIFIFLGKNEYLFNYFKTEELFWFNQNTEIEPIQTCFFFIGILWVGLIFPFRYAYIQKRQKKQNEIFSELINYNKKILFKFPQIKYKSLNIKFNTRIFVPKKGIWEFFKDGTTLVPKHYDGLTDKLENRKLSFKVNDKIAEGMVGKSFKEEDVFIDFDMSNQNKYNLTKNQKRFVRDAKFCSTIPILDNNNKPIAVLSVDSEKKVRKTDNIKDTWTEHLIEYASFITKNIKI</sequence>
<accession>A0ABU3L6A2</accession>
<comment type="caution">
    <text evidence="2">The sequence shown here is derived from an EMBL/GenBank/DDBJ whole genome shotgun (WGS) entry which is preliminary data.</text>
</comment>
<keyword evidence="1" id="KW-0472">Membrane</keyword>
<dbReference type="Proteomes" id="UP001250656">
    <property type="component" value="Unassembled WGS sequence"/>
</dbReference>
<reference evidence="2 3" key="1">
    <citation type="submission" date="2023-09" db="EMBL/GenBank/DDBJ databases">
        <title>Novel taxa isolated from Blanes Bay.</title>
        <authorList>
            <person name="Rey-Velasco X."/>
            <person name="Lucena T."/>
        </authorList>
    </citation>
    <scope>NUCLEOTIDE SEQUENCE [LARGE SCALE GENOMIC DNA]</scope>
    <source>
        <strain evidence="2 3">S334</strain>
    </source>
</reference>
<keyword evidence="1" id="KW-0812">Transmembrane</keyword>
<name>A0ABU3L6A2_9FLAO</name>
<evidence type="ECO:0008006" key="4">
    <source>
        <dbReference type="Google" id="ProtNLM"/>
    </source>
</evidence>
<evidence type="ECO:0000256" key="1">
    <source>
        <dbReference type="SAM" id="Phobius"/>
    </source>
</evidence>
<evidence type="ECO:0000313" key="3">
    <source>
        <dbReference type="Proteomes" id="UP001250656"/>
    </source>
</evidence>
<organism evidence="2 3">
    <name type="scientific">Pricia mediterranea</name>
    <dbReference type="NCBI Taxonomy" id="3076079"/>
    <lineage>
        <taxon>Bacteria</taxon>
        <taxon>Pseudomonadati</taxon>
        <taxon>Bacteroidota</taxon>
        <taxon>Flavobacteriia</taxon>
        <taxon>Flavobacteriales</taxon>
        <taxon>Flavobacteriaceae</taxon>
        <taxon>Pricia</taxon>
    </lineage>
</organism>
<proteinExistence type="predicted"/>
<keyword evidence="1" id="KW-1133">Transmembrane helix</keyword>
<dbReference type="EMBL" id="JAVTTP010000001">
    <property type="protein sequence ID" value="MDT7828856.1"/>
    <property type="molecule type" value="Genomic_DNA"/>
</dbReference>
<keyword evidence="3" id="KW-1185">Reference proteome</keyword>
<dbReference type="RefSeq" id="WP_314014416.1">
    <property type="nucleotide sequence ID" value="NZ_JAVTTP010000001.1"/>
</dbReference>
<gene>
    <name evidence="2" type="ORF">RQM65_09295</name>
</gene>